<dbReference type="PROSITE" id="PS50043">
    <property type="entry name" value="HTH_LUXR_2"/>
    <property type="match status" value="1"/>
</dbReference>
<feature type="compositionally biased region" description="Basic and acidic residues" evidence="1">
    <location>
        <begin position="337"/>
        <end position="347"/>
    </location>
</feature>
<dbReference type="Proteomes" id="UP000254425">
    <property type="component" value="Chromosome"/>
</dbReference>
<sequence>MLEALDLDPVQQQTYEALVDGALTVPELRSSLGIPATRIRATLGTLQELNLVERVAGSRGDPDRYLPVSPDVAFDTLLATREEELQRARRHVQQLAARFRANSDARDPTDLVEIVTGRAAVIQQVDQLQRSARRQIRGIDRPPYVNSGPDRRDPKTGMMPLQEQTMRRGVGYRVIYDMEGLATFHRLDMDIEACAELGEDARVMAGTPTKMMIADDRLGLIPLRAAPYEVASSVVVHPSGLLEALCEFFEVLWAGALPLSDHLAERSGGSADGPEPDDGRLLALLSTGLTDQVMARQLGISHRTFQRRLRNLMKRFGATTRFQLGLRAASQGWVEAGNERAAERSGERPNAGSTGGG</sequence>
<evidence type="ECO:0000256" key="1">
    <source>
        <dbReference type="SAM" id="MobiDB-lite"/>
    </source>
</evidence>
<dbReference type="InterPro" id="IPR002831">
    <property type="entry name" value="Tscrpt_reg_TrmB_N"/>
</dbReference>
<dbReference type="PANTHER" id="PTHR34293:SF1">
    <property type="entry name" value="HTH-TYPE TRANSCRIPTIONAL REGULATOR TRMBL2"/>
    <property type="match status" value="1"/>
</dbReference>
<dbReference type="SUPFAM" id="SSF46785">
    <property type="entry name" value="Winged helix' DNA-binding domain"/>
    <property type="match status" value="1"/>
</dbReference>
<dbReference type="RefSeq" id="WP_208881501.1">
    <property type="nucleotide sequence ID" value="NZ_CP031320.1"/>
</dbReference>
<dbReference type="InterPro" id="IPR016032">
    <property type="entry name" value="Sig_transdc_resp-reg_C-effctor"/>
</dbReference>
<organism evidence="3 4">
    <name type="scientific">Streptomyces armeniacus</name>
    <dbReference type="NCBI Taxonomy" id="83291"/>
    <lineage>
        <taxon>Bacteria</taxon>
        <taxon>Bacillati</taxon>
        <taxon>Actinomycetota</taxon>
        <taxon>Actinomycetes</taxon>
        <taxon>Kitasatosporales</taxon>
        <taxon>Streptomycetaceae</taxon>
        <taxon>Streptomyces</taxon>
    </lineage>
</organism>
<protein>
    <submittedName>
        <fullName evidence="3">Helix-turn-helix transcriptional regulator</fullName>
    </submittedName>
</protein>
<dbReference type="GO" id="GO:0003677">
    <property type="term" value="F:DNA binding"/>
    <property type="evidence" value="ECO:0007669"/>
    <property type="project" value="InterPro"/>
</dbReference>
<dbReference type="InterPro" id="IPR036390">
    <property type="entry name" value="WH_DNA-bd_sf"/>
</dbReference>
<dbReference type="Pfam" id="PF01978">
    <property type="entry name" value="TrmB"/>
    <property type="match status" value="1"/>
</dbReference>
<name>A0A345XUR0_9ACTN</name>
<dbReference type="KEGG" id="sarm:DVA86_24745"/>
<proteinExistence type="predicted"/>
<gene>
    <name evidence="3" type="ORF">DVA86_24745</name>
</gene>
<feature type="domain" description="HTH luxR-type" evidence="2">
    <location>
        <begin position="274"/>
        <end position="332"/>
    </location>
</feature>
<feature type="region of interest" description="Disordered" evidence="1">
    <location>
        <begin position="139"/>
        <end position="158"/>
    </location>
</feature>
<evidence type="ECO:0000313" key="4">
    <source>
        <dbReference type="Proteomes" id="UP000254425"/>
    </source>
</evidence>
<dbReference type="EMBL" id="CP031320">
    <property type="protein sequence ID" value="AXK35376.1"/>
    <property type="molecule type" value="Genomic_DNA"/>
</dbReference>
<dbReference type="SMART" id="SM00421">
    <property type="entry name" value="HTH_LUXR"/>
    <property type="match status" value="1"/>
</dbReference>
<dbReference type="PANTHER" id="PTHR34293">
    <property type="entry name" value="HTH-TYPE TRANSCRIPTIONAL REGULATOR TRMBL2"/>
    <property type="match status" value="1"/>
</dbReference>
<dbReference type="Gene3D" id="1.10.10.10">
    <property type="entry name" value="Winged helix-like DNA-binding domain superfamily/Winged helix DNA-binding domain"/>
    <property type="match status" value="2"/>
</dbReference>
<keyword evidence="4" id="KW-1185">Reference proteome</keyword>
<dbReference type="InterPro" id="IPR036388">
    <property type="entry name" value="WH-like_DNA-bd_sf"/>
</dbReference>
<dbReference type="InterPro" id="IPR051797">
    <property type="entry name" value="TrmB-like"/>
</dbReference>
<dbReference type="CDD" id="cd06170">
    <property type="entry name" value="LuxR_C_like"/>
    <property type="match status" value="1"/>
</dbReference>
<dbReference type="GO" id="GO:0006355">
    <property type="term" value="P:regulation of DNA-templated transcription"/>
    <property type="evidence" value="ECO:0007669"/>
    <property type="project" value="InterPro"/>
</dbReference>
<evidence type="ECO:0000259" key="2">
    <source>
        <dbReference type="PROSITE" id="PS50043"/>
    </source>
</evidence>
<reference evidence="3 4" key="1">
    <citation type="submission" date="2018-07" db="EMBL/GenBank/DDBJ databases">
        <title>Draft genome of the type strain Streptomyces armeniacus ATCC 15676.</title>
        <authorList>
            <person name="Labana P."/>
            <person name="Gosse J.T."/>
            <person name="Boddy C.N."/>
        </authorList>
    </citation>
    <scope>NUCLEOTIDE SEQUENCE [LARGE SCALE GENOMIC DNA]</scope>
    <source>
        <strain evidence="3 4">ATCC 15676</strain>
    </source>
</reference>
<feature type="region of interest" description="Disordered" evidence="1">
    <location>
        <begin position="336"/>
        <end position="357"/>
    </location>
</feature>
<evidence type="ECO:0000313" key="3">
    <source>
        <dbReference type="EMBL" id="AXK35376.1"/>
    </source>
</evidence>
<dbReference type="InterPro" id="IPR000792">
    <property type="entry name" value="Tscrpt_reg_LuxR_C"/>
</dbReference>
<accession>A0A345XUR0</accession>
<dbReference type="SUPFAM" id="SSF46894">
    <property type="entry name" value="C-terminal effector domain of the bipartite response regulators"/>
    <property type="match status" value="1"/>
</dbReference>
<dbReference type="AlphaFoldDB" id="A0A345XUR0"/>